<keyword evidence="4" id="KW-1185">Reference proteome</keyword>
<sequence length="371" mass="40295">MELDTDFFVAHALGGDAAKACGKSIWIPSNDVILPATAAYERAGPATAQDERAGRLQLADFYRSDVSFSRVDRGLKALEDGGDFFSTGFDDAFSFDIPLEQEAILSQGPEAATVPQIYATDIPSPLSDCFQYSPTSSSFVDWNFATSAGDPLDGMALVGPLDQLGQTIFLGSGKLSEDDEFLLDQLAGQLQTQTYAQYATTTTWDSDMGDSQCWSSSNSSQCTTAECSPAPASPSPYSPPTTETTTPLIQTTFTPAPQKKVPGPAPAPCKSPRRPYTRKRPAASPSPSLSMSSSSTSTKKSVKVTPKKRTQNRKAAGDYRTRKRLIEEEQAAEHEQLLKVRDELRELNEQLTQELKFAVKMAEARLKRMTA</sequence>
<feature type="compositionally biased region" description="Low complexity" evidence="2">
    <location>
        <begin position="240"/>
        <end position="256"/>
    </location>
</feature>
<gene>
    <name evidence="3" type="ORF">BV898_02814</name>
</gene>
<feature type="region of interest" description="Disordered" evidence="2">
    <location>
        <begin position="224"/>
        <end position="318"/>
    </location>
</feature>
<dbReference type="AlphaFoldDB" id="A0A1W0X7I3"/>
<evidence type="ECO:0008006" key="5">
    <source>
        <dbReference type="Google" id="ProtNLM"/>
    </source>
</evidence>
<reference evidence="4" key="1">
    <citation type="submission" date="2017-01" db="EMBL/GenBank/DDBJ databases">
        <title>Comparative genomics of anhydrobiosis in the tardigrade Hypsibius dujardini.</title>
        <authorList>
            <person name="Yoshida Y."/>
            <person name="Koutsovoulos G."/>
            <person name="Laetsch D."/>
            <person name="Stevens L."/>
            <person name="Kumar S."/>
            <person name="Horikawa D."/>
            <person name="Ishino K."/>
            <person name="Komine S."/>
            <person name="Tomita M."/>
            <person name="Blaxter M."/>
            <person name="Arakawa K."/>
        </authorList>
    </citation>
    <scope>NUCLEOTIDE SEQUENCE [LARGE SCALE GENOMIC DNA]</scope>
    <source>
        <strain evidence="4">Z151</strain>
    </source>
</reference>
<evidence type="ECO:0000313" key="3">
    <source>
        <dbReference type="EMBL" id="OQV23368.1"/>
    </source>
</evidence>
<feature type="coiled-coil region" evidence="1">
    <location>
        <begin position="330"/>
        <end position="361"/>
    </location>
</feature>
<dbReference type="Proteomes" id="UP000192578">
    <property type="component" value="Unassembled WGS sequence"/>
</dbReference>
<name>A0A1W0X7I3_HYPEX</name>
<evidence type="ECO:0000256" key="2">
    <source>
        <dbReference type="SAM" id="MobiDB-lite"/>
    </source>
</evidence>
<feature type="compositionally biased region" description="Basic residues" evidence="2">
    <location>
        <begin position="271"/>
        <end position="281"/>
    </location>
</feature>
<feature type="compositionally biased region" description="Basic residues" evidence="2">
    <location>
        <begin position="300"/>
        <end position="312"/>
    </location>
</feature>
<comment type="caution">
    <text evidence="3">The sequence shown here is derived from an EMBL/GenBank/DDBJ whole genome shotgun (WGS) entry which is preliminary data.</text>
</comment>
<proteinExistence type="predicted"/>
<evidence type="ECO:0000256" key="1">
    <source>
        <dbReference type="SAM" id="Coils"/>
    </source>
</evidence>
<dbReference type="EMBL" id="MTYJ01000012">
    <property type="protein sequence ID" value="OQV23368.1"/>
    <property type="molecule type" value="Genomic_DNA"/>
</dbReference>
<accession>A0A1W0X7I3</accession>
<organism evidence="3 4">
    <name type="scientific">Hypsibius exemplaris</name>
    <name type="common">Freshwater tardigrade</name>
    <dbReference type="NCBI Taxonomy" id="2072580"/>
    <lineage>
        <taxon>Eukaryota</taxon>
        <taxon>Metazoa</taxon>
        <taxon>Ecdysozoa</taxon>
        <taxon>Tardigrada</taxon>
        <taxon>Eutardigrada</taxon>
        <taxon>Parachela</taxon>
        <taxon>Hypsibioidea</taxon>
        <taxon>Hypsibiidae</taxon>
        <taxon>Hypsibius</taxon>
    </lineage>
</organism>
<evidence type="ECO:0000313" key="4">
    <source>
        <dbReference type="Proteomes" id="UP000192578"/>
    </source>
</evidence>
<dbReference type="Gene3D" id="1.20.5.170">
    <property type="match status" value="1"/>
</dbReference>
<protein>
    <recommendedName>
        <fullName evidence="5">BZIP domain-containing protein</fullName>
    </recommendedName>
</protein>
<feature type="compositionally biased region" description="Low complexity" evidence="2">
    <location>
        <begin position="282"/>
        <end position="299"/>
    </location>
</feature>
<keyword evidence="1" id="KW-0175">Coiled coil</keyword>